<dbReference type="Proteomes" id="UP000027466">
    <property type="component" value="Unassembled WGS sequence"/>
</dbReference>
<evidence type="ECO:0000259" key="1">
    <source>
        <dbReference type="PROSITE" id="PS50160"/>
    </source>
</evidence>
<name>A0A069PLP0_9BURK</name>
<accession>A0A069PLP0</accession>
<dbReference type="SUPFAM" id="SSF56091">
    <property type="entry name" value="DNA ligase/mRNA capping enzyme, catalytic domain"/>
    <property type="match status" value="1"/>
</dbReference>
<sequence>MWHPARLYLFDALSIDGEDLRALPLAERKSHLREAITDTKTLIFANGIFGAGEWVFEQAQALDLEGMIAKRLSSRYERGRSLDWLKIKNADFGRPAALGWGRASLR</sequence>
<dbReference type="GO" id="GO:0006310">
    <property type="term" value="P:DNA recombination"/>
    <property type="evidence" value="ECO:0007669"/>
    <property type="project" value="InterPro"/>
</dbReference>
<reference evidence="2 3" key="1">
    <citation type="submission" date="2014-03" db="EMBL/GenBank/DDBJ databases">
        <title>Draft Genome Sequences of Four Burkholderia Strains.</title>
        <authorList>
            <person name="Liu X.Y."/>
            <person name="Li C.X."/>
            <person name="Xu J.H."/>
        </authorList>
    </citation>
    <scope>NUCLEOTIDE SEQUENCE [LARGE SCALE GENOMIC DNA]</scope>
    <source>
        <strain evidence="2 3">DSM 50014</strain>
    </source>
</reference>
<organism evidence="2 3">
    <name type="scientific">Caballeronia glathei</name>
    <dbReference type="NCBI Taxonomy" id="60547"/>
    <lineage>
        <taxon>Bacteria</taxon>
        <taxon>Pseudomonadati</taxon>
        <taxon>Pseudomonadota</taxon>
        <taxon>Betaproteobacteria</taxon>
        <taxon>Burkholderiales</taxon>
        <taxon>Burkholderiaceae</taxon>
        <taxon>Caballeronia</taxon>
    </lineage>
</organism>
<dbReference type="PROSITE" id="PS00333">
    <property type="entry name" value="DNA_LIGASE_A2"/>
    <property type="match status" value="1"/>
</dbReference>
<proteinExistence type="predicted"/>
<dbReference type="STRING" id="60547.GCA_000751215_06381"/>
<protein>
    <recommendedName>
        <fullName evidence="1">ATP-dependent DNA ligase family profile domain-containing protein</fullName>
    </recommendedName>
</protein>
<dbReference type="EMBL" id="JFHC01000026">
    <property type="protein sequence ID" value="KDR41530.1"/>
    <property type="molecule type" value="Genomic_DNA"/>
</dbReference>
<gene>
    <name evidence="2" type="ORF">BG61_16595</name>
</gene>
<dbReference type="RefSeq" id="WP_051672596.1">
    <property type="nucleotide sequence ID" value="NZ_CADFFX010000001.1"/>
</dbReference>
<dbReference type="PROSITE" id="PS50160">
    <property type="entry name" value="DNA_LIGASE_A3"/>
    <property type="match status" value="1"/>
</dbReference>
<dbReference type="InterPro" id="IPR016059">
    <property type="entry name" value="DNA_ligase_ATP-dep_CS"/>
</dbReference>
<feature type="domain" description="ATP-dependent DNA ligase family profile" evidence="1">
    <location>
        <begin position="7"/>
        <end position="88"/>
    </location>
</feature>
<keyword evidence="3" id="KW-1185">Reference proteome</keyword>
<dbReference type="GO" id="GO:0006281">
    <property type="term" value="P:DNA repair"/>
    <property type="evidence" value="ECO:0007669"/>
    <property type="project" value="InterPro"/>
</dbReference>
<dbReference type="GO" id="GO:0005524">
    <property type="term" value="F:ATP binding"/>
    <property type="evidence" value="ECO:0007669"/>
    <property type="project" value="InterPro"/>
</dbReference>
<dbReference type="GO" id="GO:0003910">
    <property type="term" value="F:DNA ligase (ATP) activity"/>
    <property type="evidence" value="ECO:0007669"/>
    <property type="project" value="InterPro"/>
</dbReference>
<dbReference type="Pfam" id="PF01068">
    <property type="entry name" value="DNA_ligase_A_M"/>
    <property type="match status" value="1"/>
</dbReference>
<dbReference type="Gene3D" id="3.30.470.30">
    <property type="entry name" value="DNA ligase/mRNA capping enzyme"/>
    <property type="match status" value="1"/>
</dbReference>
<dbReference type="AlphaFoldDB" id="A0A069PLP0"/>
<comment type="caution">
    <text evidence="2">The sequence shown here is derived from an EMBL/GenBank/DDBJ whole genome shotgun (WGS) entry which is preliminary data.</text>
</comment>
<dbReference type="InterPro" id="IPR012310">
    <property type="entry name" value="DNA_ligase_ATP-dep_cent"/>
</dbReference>
<evidence type="ECO:0000313" key="3">
    <source>
        <dbReference type="Proteomes" id="UP000027466"/>
    </source>
</evidence>
<evidence type="ECO:0000313" key="2">
    <source>
        <dbReference type="EMBL" id="KDR41530.1"/>
    </source>
</evidence>